<organism evidence="1 2">
    <name type="scientific">Bacillus safensis</name>
    <dbReference type="NCBI Taxonomy" id="561879"/>
    <lineage>
        <taxon>Bacteria</taxon>
        <taxon>Bacillati</taxon>
        <taxon>Bacillota</taxon>
        <taxon>Bacilli</taxon>
        <taxon>Bacillales</taxon>
        <taxon>Bacillaceae</taxon>
        <taxon>Bacillus</taxon>
    </lineage>
</organism>
<sequence length="69" mass="7922">MAKLLMSGSQLKDIVSIQKGELRFDGAGLYVNDIYIMNIGLPEKQKAHFRAWDGLYFDAEKFQLCYNDC</sequence>
<accession>A0A5S9MB77</accession>
<dbReference type="EMBL" id="AP021906">
    <property type="protein sequence ID" value="BBP90363.1"/>
    <property type="molecule type" value="Genomic_DNA"/>
</dbReference>
<dbReference type="InterPro" id="IPR025918">
    <property type="entry name" value="YIEGIA"/>
</dbReference>
<gene>
    <name evidence="1" type="ORF">BsIDN1_39810</name>
</gene>
<reference evidence="1 2" key="1">
    <citation type="submission" date="2019-12" db="EMBL/GenBank/DDBJ databases">
        <title>Full genome sequence of a Bacillus safensis strain isolated from commercially available natto in Indonesia.</title>
        <authorList>
            <person name="Yoshida M."/>
            <person name="Uomi M."/>
            <person name="Waturangi D."/>
            <person name="Ekaputri J.J."/>
            <person name="Setiamarga D.H.E."/>
        </authorList>
    </citation>
    <scope>NUCLEOTIDE SEQUENCE [LARGE SCALE GENOMIC DNA]</scope>
    <source>
        <strain evidence="1 2">IDN1</strain>
    </source>
</reference>
<dbReference type="Pfam" id="PF14045">
    <property type="entry name" value="YIEGIA"/>
    <property type="match status" value="1"/>
</dbReference>
<dbReference type="Proteomes" id="UP000464658">
    <property type="component" value="Chromosome"/>
</dbReference>
<evidence type="ECO:0000313" key="2">
    <source>
        <dbReference type="Proteomes" id="UP000464658"/>
    </source>
</evidence>
<dbReference type="AlphaFoldDB" id="A0A5S9MB77"/>
<name>A0A5S9MB77_BACIA</name>
<proteinExistence type="predicted"/>
<protein>
    <submittedName>
        <fullName evidence="1">Uncharacterized protein</fullName>
    </submittedName>
</protein>
<evidence type="ECO:0000313" key="1">
    <source>
        <dbReference type="EMBL" id="BBP90363.1"/>
    </source>
</evidence>